<evidence type="ECO:0000313" key="3">
    <source>
        <dbReference type="Proteomes" id="UP000065807"/>
    </source>
</evidence>
<reference evidence="3" key="1">
    <citation type="submission" date="2015-07" db="EMBL/GenBank/DDBJ databases">
        <title>Complete genome sequence and phylogenetic analysis of Limnochorda pilosa.</title>
        <authorList>
            <person name="Watanabe M."/>
            <person name="Kojima H."/>
            <person name="Fukui M."/>
        </authorList>
    </citation>
    <scope>NUCLEOTIDE SEQUENCE [LARGE SCALE GENOMIC DNA]</scope>
    <source>
        <strain evidence="3">HC45</strain>
    </source>
</reference>
<dbReference type="Gene3D" id="1.25.40.10">
    <property type="entry name" value="Tetratricopeptide repeat domain"/>
    <property type="match status" value="2"/>
</dbReference>
<keyword evidence="3" id="KW-1185">Reference proteome</keyword>
<reference evidence="3" key="2">
    <citation type="journal article" date="2016" name="Int. J. Syst. Evol. Microbiol.">
        <title>Complete genome sequence and cell structure of Limnochorda pilosa, a Gram-negative spore-former within the phylum Firmicutes.</title>
        <authorList>
            <person name="Watanabe M."/>
            <person name="Kojima H."/>
            <person name="Fukui M."/>
        </authorList>
    </citation>
    <scope>NUCLEOTIDE SEQUENCE [LARGE SCALE GENOMIC DNA]</scope>
    <source>
        <strain evidence="3">HC45</strain>
    </source>
</reference>
<dbReference type="RefSeq" id="WP_068136004.1">
    <property type="nucleotide sequence ID" value="NZ_AP014924.1"/>
</dbReference>
<organism evidence="2 3">
    <name type="scientific">Limnochorda pilosa</name>
    <dbReference type="NCBI Taxonomy" id="1555112"/>
    <lineage>
        <taxon>Bacteria</taxon>
        <taxon>Bacillati</taxon>
        <taxon>Bacillota</taxon>
        <taxon>Limnochordia</taxon>
        <taxon>Limnochordales</taxon>
        <taxon>Limnochordaceae</taxon>
        <taxon>Limnochorda</taxon>
    </lineage>
</organism>
<protein>
    <recommendedName>
        <fullName evidence="1">CHAT domain-containing protein</fullName>
    </recommendedName>
</protein>
<dbReference type="Pfam" id="PF13424">
    <property type="entry name" value="TPR_12"/>
    <property type="match status" value="1"/>
</dbReference>
<dbReference type="EMBL" id="AP014924">
    <property type="protein sequence ID" value="BAS27317.1"/>
    <property type="molecule type" value="Genomic_DNA"/>
</dbReference>
<dbReference type="SMART" id="SM00028">
    <property type="entry name" value="TPR"/>
    <property type="match status" value="6"/>
</dbReference>
<dbReference type="InterPro" id="IPR019734">
    <property type="entry name" value="TPR_rpt"/>
</dbReference>
<dbReference type="PATRIC" id="fig|1555112.3.peg.1504"/>
<dbReference type="InterPro" id="IPR011990">
    <property type="entry name" value="TPR-like_helical_dom_sf"/>
</dbReference>
<evidence type="ECO:0000313" key="2">
    <source>
        <dbReference type="EMBL" id="BAS27317.1"/>
    </source>
</evidence>
<feature type="domain" description="CHAT" evidence="1">
    <location>
        <begin position="681"/>
        <end position="941"/>
    </location>
</feature>
<dbReference type="Proteomes" id="UP000065807">
    <property type="component" value="Chromosome"/>
</dbReference>
<gene>
    <name evidence="2" type="ORF">LIP_1468</name>
</gene>
<sequence length="946" mass="101122">MLPHRDSIGPDEAAALEEEVKRLLRTDLSRALERSEAFLARAAEPGEARARALRARGNTLRAAGRPEEALSMLDQALSEFERAGDRVGWASTQTARIPALCQVGRHAEALEAGQAGLEVLQALGRHANASRLLSNMAGIHYYLGRPAKALTCYDRSAELARLAPPDPAADARRNHSRAVVLQQLGRFAESLEAARQAGAFFASEGLHVSTARSLMVQGAALLQLGRYGESLVALGRSRAIFAEHSMPRDVLVCELFLSACYLELGRLEETAARAESAARLVSQDQAPFEVACAHTYRGVALGRLGEVEAARAALREAGRWFAEHGYASWAAYTDLEQAELALRAGAWAEAEASAASAGRVFAQTKMAASAAQADLARAEALLGRAGSVPDVHVEEEVRPLLLRAGRVARRESLPGLTFRLAHQRGRLALLQGDGAGAARHLTRAIGLAERLRVTLQPAFRATFLDGRASAYQDLVEARWGSGRPRDAHRLVDRIKARTLVDLLVAPDTDGPAEDPRETRLLGDLAEAQRAYRSLSAPALPLPDAEQKDMGLRAAPASLATADRRRELESRIVALSDELELLRAARHPAAGISHAPGGPLRLARGEGVLEYFVTRSRILGFLSDRRGLRLALDLGSAEPVHRNLSLFYLNAEATAQAVQQLGPALSRPGSASLAALGANARALLARLHDHLYRPFGDTLASLERVLVVPHGFLHTVPFAALFDGEVHAVEHQETVLAPSVALWRHVTEAERDAAHRSPPARNALVLAHSPGGLLPGVDAEAEEVAGLLGTRPLTGDRAVSGALADPGARLLHVAAHGEFRMESPRFSALHLADGPFTARDAAQLRLHASLAVLSSCQSGAGHVTQADELAGLAAGFLMGGCRSLVVSRWRISDAATVPFMRAFYAALLDGATKAGALRSAQNQMLRSRWSHPFFWAAFGLVGAAGPL</sequence>
<dbReference type="STRING" id="1555112.LIP_1468"/>
<name>A0A0K2SJY0_LIMPI</name>
<dbReference type="InterPro" id="IPR024983">
    <property type="entry name" value="CHAT_dom"/>
</dbReference>
<dbReference type="AlphaFoldDB" id="A0A0K2SJY0"/>
<proteinExistence type="predicted"/>
<dbReference type="Pfam" id="PF12770">
    <property type="entry name" value="CHAT"/>
    <property type="match status" value="1"/>
</dbReference>
<dbReference type="SUPFAM" id="SSF48452">
    <property type="entry name" value="TPR-like"/>
    <property type="match status" value="2"/>
</dbReference>
<dbReference type="OrthoDB" id="9761935at2"/>
<evidence type="ECO:0000259" key="1">
    <source>
        <dbReference type="Pfam" id="PF12770"/>
    </source>
</evidence>
<dbReference type="KEGG" id="lpil:LIP_1468"/>
<accession>A0A0K2SJY0</accession>
<dbReference type="PANTHER" id="PTHR10098">
    <property type="entry name" value="RAPSYN-RELATED"/>
    <property type="match status" value="1"/>
</dbReference>